<gene>
    <name evidence="2" type="ORF">E2C01_097390</name>
</gene>
<evidence type="ECO:0000313" key="3">
    <source>
        <dbReference type="Proteomes" id="UP000324222"/>
    </source>
</evidence>
<dbReference type="Proteomes" id="UP000324222">
    <property type="component" value="Unassembled WGS sequence"/>
</dbReference>
<feature type="compositionally biased region" description="Basic and acidic residues" evidence="1">
    <location>
        <begin position="1"/>
        <end position="16"/>
    </location>
</feature>
<keyword evidence="3" id="KW-1185">Reference proteome</keyword>
<evidence type="ECO:0000256" key="1">
    <source>
        <dbReference type="SAM" id="MobiDB-lite"/>
    </source>
</evidence>
<reference evidence="2 3" key="1">
    <citation type="submission" date="2019-05" db="EMBL/GenBank/DDBJ databases">
        <title>Another draft genome of Portunus trituberculatus and its Hox gene families provides insights of decapod evolution.</title>
        <authorList>
            <person name="Jeong J.-H."/>
            <person name="Song I."/>
            <person name="Kim S."/>
            <person name="Choi T."/>
            <person name="Kim D."/>
            <person name="Ryu S."/>
            <person name="Kim W."/>
        </authorList>
    </citation>
    <scope>NUCLEOTIDE SEQUENCE [LARGE SCALE GENOMIC DNA]</scope>
    <source>
        <tissue evidence="2">Muscle</tissue>
    </source>
</reference>
<proteinExistence type="predicted"/>
<dbReference type="AlphaFoldDB" id="A0A5B7KB54"/>
<evidence type="ECO:0000313" key="2">
    <source>
        <dbReference type="EMBL" id="MPD01845.1"/>
    </source>
</evidence>
<organism evidence="2 3">
    <name type="scientific">Portunus trituberculatus</name>
    <name type="common">Swimming crab</name>
    <name type="synonym">Neptunus trituberculatus</name>
    <dbReference type="NCBI Taxonomy" id="210409"/>
    <lineage>
        <taxon>Eukaryota</taxon>
        <taxon>Metazoa</taxon>
        <taxon>Ecdysozoa</taxon>
        <taxon>Arthropoda</taxon>
        <taxon>Crustacea</taxon>
        <taxon>Multicrustacea</taxon>
        <taxon>Malacostraca</taxon>
        <taxon>Eumalacostraca</taxon>
        <taxon>Eucarida</taxon>
        <taxon>Decapoda</taxon>
        <taxon>Pleocyemata</taxon>
        <taxon>Brachyura</taxon>
        <taxon>Eubrachyura</taxon>
        <taxon>Portunoidea</taxon>
        <taxon>Portunidae</taxon>
        <taxon>Portuninae</taxon>
        <taxon>Portunus</taxon>
    </lineage>
</organism>
<dbReference type="EMBL" id="VSRR010128834">
    <property type="protein sequence ID" value="MPD01845.1"/>
    <property type="molecule type" value="Genomic_DNA"/>
</dbReference>
<name>A0A5B7KB54_PORTR</name>
<sequence length="39" mass="4348">MSEGRDRREDGEERSRTGVAREGVTGVIIRYRTGGRAPN</sequence>
<protein>
    <submittedName>
        <fullName evidence="2">Uncharacterized protein</fullName>
    </submittedName>
</protein>
<accession>A0A5B7KB54</accession>
<comment type="caution">
    <text evidence="2">The sequence shown here is derived from an EMBL/GenBank/DDBJ whole genome shotgun (WGS) entry which is preliminary data.</text>
</comment>
<feature type="region of interest" description="Disordered" evidence="1">
    <location>
        <begin position="1"/>
        <end position="39"/>
    </location>
</feature>